<dbReference type="RefSeq" id="WP_227698207.1">
    <property type="nucleotide sequence ID" value="NZ_CP011110.1"/>
</dbReference>
<reference evidence="1 2" key="1">
    <citation type="journal article" date="2015" name="Mol. Plant Microbe Interact.">
        <title>Comparative Genomic Analysis of Pseudomonas chlororaphis PCL1606 Reveals New Insight into Antifungal Compounds Involved in Biocontrol.</title>
        <authorList>
            <person name="Calderon C.E."/>
            <person name="Ramos C."/>
            <person name="de Vicente A."/>
            <person name="Cazorla F.M."/>
        </authorList>
    </citation>
    <scope>NUCLEOTIDE SEQUENCE [LARGE SCALE GENOMIC DNA]</scope>
    <source>
        <strain evidence="1 2">PCL1606</strain>
    </source>
</reference>
<evidence type="ECO:0000313" key="1">
    <source>
        <dbReference type="EMBL" id="AKA24567.1"/>
    </source>
</evidence>
<dbReference type="EMBL" id="CP011110">
    <property type="protein sequence ID" value="AKA24567.1"/>
    <property type="molecule type" value="Genomic_DNA"/>
</dbReference>
<gene>
    <name evidence="1" type="ORF">PCL1606_31160</name>
</gene>
<accession>A0A0D5Y0P0</accession>
<organism evidence="1 2">
    <name type="scientific">Pseudomonas chlororaphis</name>
    <dbReference type="NCBI Taxonomy" id="587753"/>
    <lineage>
        <taxon>Bacteria</taxon>
        <taxon>Pseudomonadati</taxon>
        <taxon>Pseudomonadota</taxon>
        <taxon>Gammaproteobacteria</taxon>
        <taxon>Pseudomonadales</taxon>
        <taxon>Pseudomonadaceae</taxon>
        <taxon>Pseudomonas</taxon>
    </lineage>
</organism>
<sequence length="611" mass="68292">MSTRDADLATAASARCTGPIKNSHITTCERTLRIGFFFDGFGRHLLKDMQTGRISNVGKMFLAHPIDMPNKEPDPAFAYRKGYISGMGEEYIADLTVTANAGANILGDKASDIPKDTAQDEGKKAILDVLEGRNWWERLKRDLNDLVHAPFKALKVFKGAVVEAASEVVPPLRDHPIMAQVAKTGATIRVDGAIDYLNDEIGKVKALSGPPLKRIELSVYGFDYGATLARGFLYRLLDRCLIDGEKVEYQGAQVVVLFAGLFDAVDRSHSEIPLIDDYVPMPTSTVLGDFNSLPKQVRQALHLVAAHERRFYRRACLLGKGNGKWREELMPGVSEDIGGSLLPGEQKPSAELALVSLHRMYRAAFKAGVPFPHIEDLRDIDMKTAELFTFKDHINGKSALGLVRYYQSAAQSSIAQLKNLNLGDQAPFLGHMRLYIRWLASISRPYVQRLKEIGEEEDRLNASQYAAGNSAGMFGRPLETQEKRQARLKRTQELQTEREALRAELGWLEDVDSEARSMRSGRARDGYRAAGTPQQMQVWQVLLEEEWFKEQLSPLSKEVSLLFGHFIHDQLVQSVAQRSAKSLGGQCYFDIRGIDVPEAEEKEKEQEKAKK</sequence>
<evidence type="ECO:0000313" key="2">
    <source>
        <dbReference type="Proteomes" id="UP000032748"/>
    </source>
</evidence>
<proteinExistence type="predicted"/>
<dbReference type="KEGG" id="pcz:PCL1606_31160"/>
<dbReference type="AlphaFoldDB" id="A0A0D5Y0P0"/>
<dbReference type="Proteomes" id="UP000032748">
    <property type="component" value="Chromosome"/>
</dbReference>
<name>A0A0D5Y0P0_9PSED</name>
<dbReference type="PATRIC" id="fig|587753.10.peg.3109"/>
<protein>
    <submittedName>
        <fullName evidence="1">Uncharacterized protein</fullName>
    </submittedName>
</protein>